<protein>
    <submittedName>
        <fullName evidence="1">Uncharacterized protein</fullName>
    </submittedName>
</protein>
<proteinExistence type="predicted"/>
<accession>A0A3M7SK02</accession>
<name>A0A3M7SK02_BRAPC</name>
<dbReference type="EMBL" id="REGN01001265">
    <property type="protein sequence ID" value="RNA35970.1"/>
    <property type="molecule type" value="Genomic_DNA"/>
</dbReference>
<dbReference type="Proteomes" id="UP000276133">
    <property type="component" value="Unassembled WGS sequence"/>
</dbReference>
<comment type="caution">
    <text evidence="1">The sequence shown here is derived from an EMBL/GenBank/DDBJ whole genome shotgun (WGS) entry which is preliminary data.</text>
</comment>
<dbReference type="AlphaFoldDB" id="A0A3M7SK02"/>
<evidence type="ECO:0000313" key="2">
    <source>
        <dbReference type="Proteomes" id="UP000276133"/>
    </source>
</evidence>
<reference evidence="1 2" key="1">
    <citation type="journal article" date="2018" name="Sci. Rep.">
        <title>Genomic signatures of local adaptation to the degree of environmental predictability in rotifers.</title>
        <authorList>
            <person name="Franch-Gras L."/>
            <person name="Hahn C."/>
            <person name="Garcia-Roger E.M."/>
            <person name="Carmona M.J."/>
            <person name="Serra M."/>
            <person name="Gomez A."/>
        </authorList>
    </citation>
    <scope>NUCLEOTIDE SEQUENCE [LARGE SCALE GENOMIC DNA]</scope>
    <source>
        <strain evidence="1">HYR1</strain>
    </source>
</reference>
<keyword evidence="2" id="KW-1185">Reference proteome</keyword>
<organism evidence="1 2">
    <name type="scientific">Brachionus plicatilis</name>
    <name type="common">Marine rotifer</name>
    <name type="synonym">Brachionus muelleri</name>
    <dbReference type="NCBI Taxonomy" id="10195"/>
    <lineage>
        <taxon>Eukaryota</taxon>
        <taxon>Metazoa</taxon>
        <taxon>Spiralia</taxon>
        <taxon>Gnathifera</taxon>
        <taxon>Rotifera</taxon>
        <taxon>Eurotatoria</taxon>
        <taxon>Monogononta</taxon>
        <taxon>Pseudotrocha</taxon>
        <taxon>Ploima</taxon>
        <taxon>Brachionidae</taxon>
        <taxon>Brachionus</taxon>
    </lineage>
</organism>
<sequence>MSVPFGGNYRYSLDKVIFFSIYYQQSCNYNNNLLFSAPNYHLQNSNKTEMLQRSEFSFKKN</sequence>
<gene>
    <name evidence="1" type="ORF">BpHYR1_045155</name>
</gene>
<evidence type="ECO:0000313" key="1">
    <source>
        <dbReference type="EMBL" id="RNA35970.1"/>
    </source>
</evidence>